<organism evidence="5 6">
    <name type="scientific">Desulfoplanes formicivorans</name>
    <dbReference type="NCBI Taxonomy" id="1592317"/>
    <lineage>
        <taxon>Bacteria</taxon>
        <taxon>Pseudomonadati</taxon>
        <taxon>Thermodesulfobacteriota</taxon>
        <taxon>Desulfovibrionia</taxon>
        <taxon>Desulfovibrionales</taxon>
        <taxon>Desulfoplanaceae</taxon>
        <taxon>Desulfoplanes</taxon>
    </lineage>
</organism>
<evidence type="ECO:0000313" key="5">
    <source>
        <dbReference type="EMBL" id="GAU09148.1"/>
    </source>
</evidence>
<protein>
    <submittedName>
        <fullName evidence="5">Uncharacterized protein</fullName>
    </submittedName>
</protein>
<gene>
    <name evidence="5" type="ORF">DPF_1868</name>
</gene>
<dbReference type="EMBL" id="BDFE01000017">
    <property type="protein sequence ID" value="GAU09148.1"/>
    <property type="molecule type" value="Genomic_DNA"/>
</dbReference>
<evidence type="ECO:0000313" key="6">
    <source>
        <dbReference type="Proteomes" id="UP000095200"/>
    </source>
</evidence>
<evidence type="ECO:0000256" key="3">
    <source>
        <dbReference type="SAM" id="Phobius"/>
    </source>
</evidence>
<feature type="transmembrane region" description="Helical" evidence="3">
    <location>
        <begin position="244"/>
        <end position="265"/>
    </location>
</feature>
<keyword evidence="3" id="KW-1133">Transmembrane helix</keyword>
<comment type="caution">
    <text evidence="5">The sequence shown here is derived from an EMBL/GenBank/DDBJ whole genome shotgun (WGS) entry which is preliminary data.</text>
</comment>
<reference evidence="6" key="1">
    <citation type="submission" date="2016-06" db="EMBL/GenBank/DDBJ databases">
        <title>Draft genome sequence of Desulfoplanes formicivorans strain Pf12B.</title>
        <authorList>
            <person name="Watanabe M."/>
            <person name="Kojima H."/>
            <person name="Fukui M."/>
        </authorList>
    </citation>
    <scope>NUCLEOTIDE SEQUENCE [LARGE SCALE GENOMIC DNA]</scope>
    <source>
        <strain evidence="6">Pf12B</strain>
    </source>
</reference>
<feature type="chain" id="PRO_5008262346" evidence="4">
    <location>
        <begin position="22"/>
        <end position="304"/>
    </location>
</feature>
<feature type="region of interest" description="Disordered" evidence="2">
    <location>
        <begin position="272"/>
        <end position="291"/>
    </location>
</feature>
<name>A0A194AIJ8_9BACT</name>
<accession>A0A194AIJ8</accession>
<keyword evidence="3" id="KW-0472">Membrane</keyword>
<feature type="signal peptide" evidence="4">
    <location>
        <begin position="1"/>
        <end position="21"/>
    </location>
</feature>
<evidence type="ECO:0000256" key="2">
    <source>
        <dbReference type="SAM" id="MobiDB-lite"/>
    </source>
</evidence>
<keyword evidence="1" id="KW-0175">Coiled coil</keyword>
<dbReference type="RefSeq" id="WP_069859400.1">
    <property type="nucleotide sequence ID" value="NZ_BDFE01000017.1"/>
</dbReference>
<proteinExistence type="predicted"/>
<keyword evidence="6" id="KW-1185">Reference proteome</keyword>
<keyword evidence="4" id="KW-0732">Signal</keyword>
<dbReference type="AlphaFoldDB" id="A0A194AIJ8"/>
<keyword evidence="3" id="KW-0812">Transmembrane</keyword>
<dbReference type="Proteomes" id="UP000095200">
    <property type="component" value="Unassembled WGS sequence"/>
</dbReference>
<evidence type="ECO:0000256" key="1">
    <source>
        <dbReference type="SAM" id="Coils"/>
    </source>
</evidence>
<feature type="coiled-coil region" evidence="1">
    <location>
        <begin position="121"/>
        <end position="180"/>
    </location>
</feature>
<evidence type="ECO:0000256" key="4">
    <source>
        <dbReference type="SAM" id="SignalP"/>
    </source>
</evidence>
<sequence length="304" mass="33943">MFWKTLVLFLLLAIPCNPTFGQNTTMPLENTRQSDILEMQNQLFAFQKISRSLQQQVETLSMNLEELRQASSTHGQDILKALDAINGLNASILEINETVSQELAAMKTTQTAHAKHFATLRTGLEAQKKELLAAIDKQKNMVVANKDLLIQKNAALETTIEQLQKTTAHQDEQIVTLQKKIVLLENGLTGQQQAIGEIEAFITSQKAKTLGHLSSLENINATLSGLQQQSRMELENIHQSLTQVVIYGLLTIVGVTFFLVVILIIMRRKSALPPPTDAGEAARPAPVREEDDEILDWLKQKDRE</sequence>